<dbReference type="SUPFAM" id="SSF55729">
    <property type="entry name" value="Acyl-CoA N-acyltransferases (Nat)"/>
    <property type="match status" value="1"/>
</dbReference>
<protein>
    <recommendedName>
        <fullName evidence="3">N-acetyltransferase domain-containing protein</fullName>
    </recommendedName>
</protein>
<accession>A0A1K1LD77</accession>
<reference evidence="2" key="1">
    <citation type="submission" date="2016-10" db="EMBL/GenBank/DDBJ databases">
        <authorList>
            <person name="Wegmann U."/>
        </authorList>
    </citation>
    <scope>NUCLEOTIDE SEQUENCE [LARGE SCALE GENOMIC DNA]</scope>
</reference>
<evidence type="ECO:0008006" key="3">
    <source>
        <dbReference type="Google" id="ProtNLM"/>
    </source>
</evidence>
<dbReference type="AlphaFoldDB" id="A0A1K1LD77"/>
<dbReference type="Proteomes" id="UP000186323">
    <property type="component" value="Chromosome I"/>
</dbReference>
<gene>
    <name evidence="1" type="ORF">DESPIGER_0788</name>
</gene>
<evidence type="ECO:0000313" key="1">
    <source>
        <dbReference type="EMBL" id="SFV72664.1"/>
    </source>
</evidence>
<sequence>MHYLGDTNAERNLLRAIYGRLKSEKTLSCTYYDGTIRSEEEFLADILHPGSLPFLVFWEGRQAGFCWFNTVRGKSAYGHFVFFRDFWGHQTTCQMGRAIFSRVLTFKDQQGYLFDVLLGLTPRKNALAWRLALLCGARQIGVIPHGVFDAANGKSADAMLVAVTRDSLGIEK</sequence>
<dbReference type="KEGG" id="dpg:DESPIGER_0788"/>
<dbReference type="EMBL" id="LT630450">
    <property type="protein sequence ID" value="SFV72664.1"/>
    <property type="molecule type" value="Genomic_DNA"/>
</dbReference>
<name>A0A1K1LD77_9BACT</name>
<evidence type="ECO:0000313" key="2">
    <source>
        <dbReference type="Proteomes" id="UP000186323"/>
    </source>
</evidence>
<dbReference type="InterPro" id="IPR016181">
    <property type="entry name" value="Acyl_CoA_acyltransferase"/>
</dbReference>
<organism evidence="1 2">
    <name type="scientific">Desulfovibrio piger</name>
    <dbReference type="NCBI Taxonomy" id="901"/>
    <lineage>
        <taxon>Bacteria</taxon>
        <taxon>Pseudomonadati</taxon>
        <taxon>Thermodesulfobacteriota</taxon>
        <taxon>Desulfovibrionia</taxon>
        <taxon>Desulfovibrionales</taxon>
        <taxon>Desulfovibrionaceae</taxon>
        <taxon>Desulfovibrio</taxon>
    </lineage>
</organism>
<keyword evidence="2" id="KW-1185">Reference proteome</keyword>
<dbReference type="Gene3D" id="3.40.630.30">
    <property type="match status" value="1"/>
</dbReference>
<proteinExistence type="predicted"/>